<dbReference type="AlphaFoldDB" id="A0A179EYX2"/>
<dbReference type="GeneID" id="28853187"/>
<keyword evidence="3" id="KW-1185">Reference proteome</keyword>
<dbReference type="OrthoDB" id="2014654at2759"/>
<dbReference type="Proteomes" id="UP000078397">
    <property type="component" value="Unassembled WGS sequence"/>
</dbReference>
<dbReference type="Pfam" id="PF02541">
    <property type="entry name" value="Ppx-GppA"/>
    <property type="match status" value="1"/>
</dbReference>
<dbReference type="Gene3D" id="3.30.420.150">
    <property type="entry name" value="Exopolyphosphatase. Domain 2"/>
    <property type="match status" value="1"/>
</dbReference>
<dbReference type="InterPro" id="IPR050273">
    <property type="entry name" value="GppA/Ppx_hydrolase"/>
</dbReference>
<dbReference type="InterPro" id="IPR043129">
    <property type="entry name" value="ATPase_NBD"/>
</dbReference>
<dbReference type="FunFam" id="3.30.420.40:FF:000191">
    <property type="entry name" value="Retrograde regulation protein 2"/>
    <property type="match status" value="1"/>
</dbReference>
<comment type="caution">
    <text evidence="2">The sequence shown here is derived from an EMBL/GenBank/DDBJ whole genome shotgun (WGS) entry which is preliminary data.</text>
</comment>
<organism evidence="2 3">
    <name type="scientific">Pochonia chlamydosporia 170</name>
    <dbReference type="NCBI Taxonomy" id="1380566"/>
    <lineage>
        <taxon>Eukaryota</taxon>
        <taxon>Fungi</taxon>
        <taxon>Dikarya</taxon>
        <taxon>Ascomycota</taxon>
        <taxon>Pezizomycotina</taxon>
        <taxon>Sordariomycetes</taxon>
        <taxon>Hypocreomycetidae</taxon>
        <taxon>Hypocreales</taxon>
        <taxon>Clavicipitaceae</taxon>
        <taxon>Pochonia</taxon>
    </lineage>
</organism>
<proteinExistence type="predicted"/>
<dbReference type="PANTHER" id="PTHR30005">
    <property type="entry name" value="EXOPOLYPHOSPHATASE"/>
    <property type="match status" value="1"/>
</dbReference>
<reference evidence="2 3" key="1">
    <citation type="journal article" date="2016" name="PLoS Pathog.">
        <title>Biosynthesis of antibiotic leucinostatins in bio-control fungus Purpureocillium lilacinum and their inhibition on phytophthora revealed by genome mining.</title>
        <authorList>
            <person name="Wang G."/>
            <person name="Liu Z."/>
            <person name="Lin R."/>
            <person name="Li E."/>
            <person name="Mao Z."/>
            <person name="Ling J."/>
            <person name="Yang Y."/>
            <person name="Yin W.B."/>
            <person name="Xie B."/>
        </authorList>
    </citation>
    <scope>NUCLEOTIDE SEQUENCE [LARGE SCALE GENOMIC DNA]</scope>
    <source>
        <strain evidence="2">170</strain>
    </source>
</reference>
<evidence type="ECO:0000313" key="2">
    <source>
        <dbReference type="EMBL" id="OAQ58386.1"/>
    </source>
</evidence>
<dbReference type="SUPFAM" id="SSF53067">
    <property type="entry name" value="Actin-like ATPase domain"/>
    <property type="match status" value="2"/>
</dbReference>
<evidence type="ECO:0000259" key="1">
    <source>
        <dbReference type="Pfam" id="PF02541"/>
    </source>
</evidence>
<dbReference type="PANTHER" id="PTHR30005:SF0">
    <property type="entry name" value="RETROGRADE REGULATION PROTEIN 2"/>
    <property type="match status" value="1"/>
</dbReference>
<protein>
    <submittedName>
        <fullName evidence="2">Sensor of mitochondrial dysfunction Rtg2</fullName>
    </submittedName>
</protein>
<dbReference type="InterPro" id="IPR003695">
    <property type="entry name" value="Ppx_GppA_N"/>
</dbReference>
<dbReference type="KEGG" id="pchm:VFPPC_10897"/>
<accession>A0A179EYX2</accession>
<dbReference type="GO" id="GO:0006357">
    <property type="term" value="P:regulation of transcription by RNA polymerase II"/>
    <property type="evidence" value="ECO:0007669"/>
    <property type="project" value="TreeGrafter"/>
</dbReference>
<name>A0A179EYX2_METCM</name>
<dbReference type="Gene3D" id="3.30.420.40">
    <property type="match status" value="1"/>
</dbReference>
<evidence type="ECO:0000313" key="3">
    <source>
        <dbReference type="Proteomes" id="UP000078397"/>
    </source>
</evidence>
<sequence>MEAQSDSHDISDFEVIDFPSFSEYSEGDKTPPVSENDAFNRLPDLRISSIEDGHPPWQGHRDKLVGLVDMGSNGIRFSISDLSVGMARILPPVLVYRSSISLYDSQFDSETGEQIPIPVKTIDAVCDALQRFMVICKDIGVPEKYIYLVATEATRLAKNSSELLHAIKSATGKEVELIEKEQEGQIGALGIASGFVTMEGLVMDLGGGSTQITWIISRQGHIRTSTKGSFSFPYGAAALTKRLDDIKKGKSTQDADHAVDELRKEMIKNFADAYRRLEIPQVMVEEAQREGGFRIYLSGGGFRGWGYLLLYLNQSQGQHYPISIINGYTVGREQFEDTKTIVRESCDLPV</sequence>
<dbReference type="RefSeq" id="XP_018136557.1">
    <property type="nucleotide sequence ID" value="XM_018289193.1"/>
</dbReference>
<dbReference type="EMBL" id="LSBJ02000002">
    <property type="protein sequence ID" value="OAQ58386.1"/>
    <property type="molecule type" value="Genomic_DNA"/>
</dbReference>
<feature type="domain" description="Ppx/GppA phosphatase N-terminal" evidence="1">
    <location>
        <begin position="94"/>
        <end position="270"/>
    </location>
</feature>
<gene>
    <name evidence="2" type="ORF">VFPPC_10897</name>
</gene>